<sequence>MVYGSDAMIPVEIQPPSWRRETITLQENNAALQENLDLLPELRENANLREFYTKQRATRKYNTRVIPRKFKEGDLVLKRPMGRDKGGKMTANWEGPYRVHEAFEGGAYRLETMEGEIMPRTWN</sequence>
<keyword evidence="2" id="KW-1185">Reference proteome</keyword>
<evidence type="ECO:0000313" key="2">
    <source>
        <dbReference type="Proteomes" id="UP000265520"/>
    </source>
</evidence>
<protein>
    <recommendedName>
        <fullName evidence="3">Gag-pol polyprotein</fullName>
    </recommendedName>
</protein>
<dbReference type="EMBL" id="LXQA010237174">
    <property type="protein sequence ID" value="MCI36762.1"/>
    <property type="molecule type" value="Genomic_DNA"/>
</dbReference>
<dbReference type="Proteomes" id="UP000265520">
    <property type="component" value="Unassembled WGS sequence"/>
</dbReference>
<reference evidence="1 2" key="1">
    <citation type="journal article" date="2018" name="Front. Plant Sci.">
        <title>Red Clover (Trifolium pratense) and Zigzag Clover (T. medium) - A Picture of Genomic Similarities and Differences.</title>
        <authorList>
            <person name="Dluhosova J."/>
            <person name="Istvanek J."/>
            <person name="Nedelnik J."/>
            <person name="Repkova J."/>
        </authorList>
    </citation>
    <scope>NUCLEOTIDE SEQUENCE [LARGE SCALE GENOMIC DNA]</scope>
    <source>
        <strain evidence="2">cv. 10/8</strain>
        <tissue evidence="1">Leaf</tissue>
    </source>
</reference>
<accession>A0A392RKN9</accession>
<evidence type="ECO:0000313" key="1">
    <source>
        <dbReference type="EMBL" id="MCI36762.1"/>
    </source>
</evidence>
<dbReference type="PANTHER" id="PTHR48475:SF2">
    <property type="entry name" value="RIBONUCLEASE H"/>
    <property type="match status" value="1"/>
</dbReference>
<name>A0A392RKN9_9FABA</name>
<organism evidence="1 2">
    <name type="scientific">Trifolium medium</name>
    <dbReference type="NCBI Taxonomy" id="97028"/>
    <lineage>
        <taxon>Eukaryota</taxon>
        <taxon>Viridiplantae</taxon>
        <taxon>Streptophyta</taxon>
        <taxon>Embryophyta</taxon>
        <taxon>Tracheophyta</taxon>
        <taxon>Spermatophyta</taxon>
        <taxon>Magnoliopsida</taxon>
        <taxon>eudicotyledons</taxon>
        <taxon>Gunneridae</taxon>
        <taxon>Pentapetalae</taxon>
        <taxon>rosids</taxon>
        <taxon>fabids</taxon>
        <taxon>Fabales</taxon>
        <taxon>Fabaceae</taxon>
        <taxon>Papilionoideae</taxon>
        <taxon>50 kb inversion clade</taxon>
        <taxon>NPAAA clade</taxon>
        <taxon>Hologalegina</taxon>
        <taxon>IRL clade</taxon>
        <taxon>Trifolieae</taxon>
        <taxon>Trifolium</taxon>
    </lineage>
</organism>
<feature type="non-terminal residue" evidence="1">
    <location>
        <position position="123"/>
    </location>
</feature>
<comment type="caution">
    <text evidence="1">The sequence shown here is derived from an EMBL/GenBank/DDBJ whole genome shotgun (WGS) entry which is preliminary data.</text>
</comment>
<proteinExistence type="predicted"/>
<evidence type="ECO:0008006" key="3">
    <source>
        <dbReference type="Google" id="ProtNLM"/>
    </source>
</evidence>
<dbReference type="PANTHER" id="PTHR48475">
    <property type="entry name" value="RIBONUCLEASE H"/>
    <property type="match status" value="1"/>
</dbReference>
<dbReference type="AlphaFoldDB" id="A0A392RKN9"/>